<feature type="region of interest" description="Disordered" evidence="4">
    <location>
        <begin position="272"/>
        <end position="317"/>
    </location>
</feature>
<name>A0A8J4C561_9CHLO</name>
<comment type="similarity">
    <text evidence="1">Belongs to the AAA ATPase family.</text>
</comment>
<protein>
    <submittedName>
        <fullName evidence="6">Uncharacterized protein</fullName>
    </submittedName>
</protein>
<evidence type="ECO:0000256" key="2">
    <source>
        <dbReference type="ARBA" id="ARBA00022741"/>
    </source>
</evidence>
<reference evidence="6" key="1">
    <citation type="journal article" date="2021" name="Proc. Natl. Acad. Sci. U.S.A.">
        <title>Three genomes in the algal genus Volvox reveal the fate of a haploid sex-determining region after a transition to homothallism.</title>
        <authorList>
            <person name="Yamamoto K."/>
            <person name="Hamaji T."/>
            <person name="Kawai-Toyooka H."/>
            <person name="Matsuzaki R."/>
            <person name="Takahashi F."/>
            <person name="Nishimura Y."/>
            <person name="Kawachi M."/>
            <person name="Noguchi H."/>
            <person name="Minakuchi Y."/>
            <person name="Umen J.G."/>
            <person name="Toyoda A."/>
            <person name="Nozaki H."/>
        </authorList>
    </citation>
    <scope>NUCLEOTIDE SEQUENCE</scope>
    <source>
        <strain evidence="6">NIES-3786</strain>
    </source>
</reference>
<dbReference type="GO" id="GO:0045815">
    <property type="term" value="P:transcription initiation-coupled chromatin remodeling"/>
    <property type="evidence" value="ECO:0007669"/>
    <property type="project" value="TreeGrafter"/>
</dbReference>
<dbReference type="GO" id="GO:0016887">
    <property type="term" value="F:ATP hydrolysis activity"/>
    <property type="evidence" value="ECO:0007669"/>
    <property type="project" value="TreeGrafter"/>
</dbReference>
<dbReference type="EMBL" id="BNCP01000006">
    <property type="protein sequence ID" value="GIL74855.1"/>
    <property type="molecule type" value="Genomic_DNA"/>
</dbReference>
<dbReference type="PANTHER" id="PTHR23069:SF7">
    <property type="entry name" value="P-LOOP CONTAINING NUCLEOSIDE TRIPHOSPHATE HYDROLASES SUPERFAMILY PROTEIN"/>
    <property type="match status" value="1"/>
</dbReference>
<evidence type="ECO:0000256" key="3">
    <source>
        <dbReference type="ARBA" id="ARBA00022840"/>
    </source>
</evidence>
<dbReference type="GO" id="GO:0005524">
    <property type="term" value="F:ATP binding"/>
    <property type="evidence" value="ECO:0007669"/>
    <property type="project" value="UniProtKB-KW"/>
</dbReference>
<sequence>MAFVRLLISVGAVERTAHATTNHDNVNAGIDRDGLHFGAAAAVENGLGSTVSGATGVAPTFVESSHAGNGHAALVGSARLPMFSAFPRILHHQPQSSQLSTCHLLLCGRGDMGQNAVAALVLRLLSAPHPLPRQSQQQQHPQRHQPLQNAGPFGRLGCAGAAVHTISLPAIVLRGGGGDCIEDTAAGVSSLVSEALAPTHGSHGQLQVLYLPCIDTWALEQRIQMNKNRDLGYGNAEAATYSEMQGREDGIDAAAQVDSDGADEMAATAVTAARDNGRRNPMSRARKLQQLQQQQQHWLDDAELSHSDADDGDDDDGAMQAEAMLRSRTCISPAWSVFMQQVRVASAALQRPNLSPGLCGAGGFLVLATCALPPDELPSEILEFFGTQLLQGQPQIPESAIAAAAMTGWAARSPWLGGGTKELRGQQSPPACRHTLTLLPPLSAAVEAAEAVAEAAVLPVVRRVLEGFVFQALCIAAGVVTHDSATEACMAGGKVGGDKPAARAASVGAGRTHLLEAAGSLEQVGRGGSSNMDSGVLPPITGSSALLLNATELERGRRLCQQVQIAIRCIAASMLRRGSGCHLARASVGQLSCGDGAAAPLSRAISGAADIANGENLLKGDIVGLRHCGGGSGGEASRGRATEVVSLLDVAQRAMEGRIHTLETFREEVQCAAALIRAIRTGIAARPHLPHHHHQPGLRHVRPWAGAASRLQHLEGPISGNCVGYSRAVAAASMWEDAAVAACEAASRSLQLDNPENRRLMEAGIACYMKGQYNSGGNGSVKIAAAVAGPGACRYSTEERAGLRLPLDAALAAAADGGISAFKPPGLGSLEQGLPGMAPLEQPARRPRAISTADFDCMALRDAATDSVVPGDVTMAPPSAASRDGTAVAGAVMLERLAAALVARICTQLAHRGGLRRLLREGARGGVAGERCHVEELGHSSSICAQPCAADRGHRKEDYLQGNGEGAGLVAPGRALGGWESEDDCDAVARQGEHVRQVTCQILAACVRICKNHGAGKESDARDTGNAYALWVHSVTAQAAVNGVCADMSKGEAELLAAAADQLVAAIEAAAV</sequence>
<dbReference type="Proteomes" id="UP000747110">
    <property type="component" value="Unassembled WGS sequence"/>
</dbReference>
<evidence type="ECO:0000256" key="4">
    <source>
        <dbReference type="SAM" id="MobiDB-lite"/>
    </source>
</evidence>
<evidence type="ECO:0000313" key="7">
    <source>
        <dbReference type="Proteomes" id="UP000747110"/>
    </source>
</evidence>
<dbReference type="GO" id="GO:0042393">
    <property type="term" value="F:histone binding"/>
    <property type="evidence" value="ECO:0007669"/>
    <property type="project" value="TreeGrafter"/>
</dbReference>
<dbReference type="AlphaFoldDB" id="A0A8J4C561"/>
<proteinExistence type="inferred from homology"/>
<keyword evidence="7" id="KW-1185">Reference proteome</keyword>
<feature type="compositionally biased region" description="Basic and acidic residues" evidence="4">
    <location>
        <begin position="298"/>
        <end position="309"/>
    </location>
</feature>
<feature type="compositionally biased region" description="Low complexity" evidence="4">
    <location>
        <begin position="131"/>
        <end position="148"/>
    </location>
</feature>
<evidence type="ECO:0000313" key="6">
    <source>
        <dbReference type="EMBL" id="GIL74855.1"/>
    </source>
</evidence>
<keyword evidence="5" id="KW-0732">Signal</keyword>
<evidence type="ECO:0000256" key="5">
    <source>
        <dbReference type="SAM" id="SignalP"/>
    </source>
</evidence>
<accession>A0A8J4C561</accession>
<dbReference type="GO" id="GO:0006337">
    <property type="term" value="P:nucleosome disassembly"/>
    <property type="evidence" value="ECO:0007669"/>
    <property type="project" value="TreeGrafter"/>
</dbReference>
<dbReference type="GO" id="GO:0006334">
    <property type="term" value="P:nucleosome assembly"/>
    <property type="evidence" value="ECO:0007669"/>
    <property type="project" value="TreeGrafter"/>
</dbReference>
<dbReference type="GO" id="GO:0003682">
    <property type="term" value="F:chromatin binding"/>
    <property type="evidence" value="ECO:0007669"/>
    <property type="project" value="TreeGrafter"/>
</dbReference>
<keyword evidence="3" id="KW-0067">ATP-binding</keyword>
<gene>
    <name evidence="6" type="ORF">Vretifemale_4735</name>
</gene>
<comment type="caution">
    <text evidence="6">The sequence shown here is derived from an EMBL/GenBank/DDBJ whole genome shotgun (WGS) entry which is preliminary data.</text>
</comment>
<dbReference type="OrthoDB" id="10692064at2759"/>
<dbReference type="GO" id="GO:0005634">
    <property type="term" value="C:nucleus"/>
    <property type="evidence" value="ECO:0007669"/>
    <property type="project" value="TreeGrafter"/>
</dbReference>
<dbReference type="InterPro" id="IPR045199">
    <property type="entry name" value="ATAD2-like"/>
</dbReference>
<feature type="chain" id="PRO_5035301756" evidence="5">
    <location>
        <begin position="20"/>
        <end position="1072"/>
    </location>
</feature>
<organism evidence="6 7">
    <name type="scientific">Volvox reticuliferus</name>
    <dbReference type="NCBI Taxonomy" id="1737510"/>
    <lineage>
        <taxon>Eukaryota</taxon>
        <taxon>Viridiplantae</taxon>
        <taxon>Chlorophyta</taxon>
        <taxon>core chlorophytes</taxon>
        <taxon>Chlorophyceae</taxon>
        <taxon>CS clade</taxon>
        <taxon>Chlamydomonadales</taxon>
        <taxon>Volvocaceae</taxon>
        <taxon>Volvox</taxon>
    </lineage>
</organism>
<feature type="region of interest" description="Disordered" evidence="4">
    <location>
        <begin position="131"/>
        <end position="151"/>
    </location>
</feature>
<dbReference type="PANTHER" id="PTHR23069">
    <property type="entry name" value="AAA DOMAIN-CONTAINING"/>
    <property type="match status" value="1"/>
</dbReference>
<feature type="signal peptide" evidence="5">
    <location>
        <begin position="1"/>
        <end position="19"/>
    </location>
</feature>
<evidence type="ECO:0000256" key="1">
    <source>
        <dbReference type="ARBA" id="ARBA00006914"/>
    </source>
</evidence>
<keyword evidence="2" id="KW-0547">Nucleotide-binding</keyword>